<keyword evidence="4" id="KW-0547">Nucleotide-binding</keyword>
<sequence>MTTMESKEGMQPKKGVRRLLEIADEKRGLLVVSAILSSVSAICMLVPYASVYFILRELLTHAAAPAMADGAYMIRWGVIALLGLVGSLVMMYAGGMVSHIAAFRILYGMRVKLASHIGRLPLGWLNGTSTGAVKKTLEQNVEKVETFVAHQLPDLVHVIVTTVLMIGVMFYLNVWLALACVVPIILGLIVQIITFSGAKTKENIKRYYDSLERMNGSAVQYVRGMPAIKVFGQTVHSFRRFYADMITYRDYCVKHTDDFQNGFLVFKVILSSFAAFILPVGVFMLSQDPQNVAFASVLLFFLVMAPGVSAPMFKLLFLTSTLRDIGEGVERMDRILAEQPVAEPLSSQRPQSFDVAFENVSFSYAAEGKTGGEALSRISFLAKHGQVTALVGPSGAGKSTVANLIPRFWDVSEGAIRIGQIDVRELSSTDLMNTVAFVFQDTFLFYDTVYNNIAIGLPEATSEAVYAAAKAAQCHDFIQKLPKGYDTLIGEGGVYLSGGEEQRVAVARAILKNAPILVLDEATAFADPENEYEMQLALAELMKSKTVIVIAHRLSTIRDADQILVLEKGKLIEQGRHQPLVEANGLYARLWKAYTDAQDWQMGEGKESVDADEYAKQYHSR</sequence>
<dbReference type="PROSITE" id="PS50893">
    <property type="entry name" value="ABC_TRANSPORTER_2"/>
    <property type="match status" value="1"/>
</dbReference>
<evidence type="ECO:0000259" key="9">
    <source>
        <dbReference type="PROSITE" id="PS50893"/>
    </source>
</evidence>
<feature type="transmembrane region" description="Helical" evidence="8">
    <location>
        <begin position="292"/>
        <end position="313"/>
    </location>
</feature>
<evidence type="ECO:0000313" key="12">
    <source>
        <dbReference type="Proteomes" id="UP000307841"/>
    </source>
</evidence>
<accession>A0A4U2Y318</accession>
<evidence type="ECO:0000256" key="5">
    <source>
        <dbReference type="ARBA" id="ARBA00022840"/>
    </source>
</evidence>
<feature type="transmembrane region" description="Helical" evidence="8">
    <location>
        <begin position="28"/>
        <end position="54"/>
    </location>
</feature>
<dbReference type="OrthoDB" id="9762778at2"/>
<dbReference type="AlphaFoldDB" id="A0A4U2Y318"/>
<dbReference type="GO" id="GO:0140359">
    <property type="term" value="F:ABC-type transporter activity"/>
    <property type="evidence" value="ECO:0007669"/>
    <property type="project" value="InterPro"/>
</dbReference>
<dbReference type="FunFam" id="3.40.50.300:FF:000287">
    <property type="entry name" value="Multidrug ABC transporter ATP-binding protein"/>
    <property type="match status" value="1"/>
</dbReference>
<protein>
    <submittedName>
        <fullName evidence="11">ABC transporter ATP-binding protein</fullName>
    </submittedName>
</protein>
<evidence type="ECO:0000256" key="2">
    <source>
        <dbReference type="ARBA" id="ARBA00022448"/>
    </source>
</evidence>
<dbReference type="Proteomes" id="UP000307841">
    <property type="component" value="Unassembled WGS sequence"/>
</dbReference>
<evidence type="ECO:0000256" key="3">
    <source>
        <dbReference type="ARBA" id="ARBA00022692"/>
    </source>
</evidence>
<dbReference type="GO" id="GO:0034040">
    <property type="term" value="F:ATPase-coupled lipid transmembrane transporter activity"/>
    <property type="evidence" value="ECO:0007669"/>
    <property type="project" value="TreeGrafter"/>
</dbReference>
<feature type="transmembrane region" description="Helical" evidence="8">
    <location>
        <begin position="264"/>
        <end position="286"/>
    </location>
</feature>
<name>A0A4U2Y318_9BACL</name>
<evidence type="ECO:0000313" key="11">
    <source>
        <dbReference type="EMBL" id="TKI54829.1"/>
    </source>
</evidence>
<dbReference type="InterPro" id="IPR003439">
    <property type="entry name" value="ABC_transporter-like_ATP-bd"/>
</dbReference>
<evidence type="ECO:0000256" key="7">
    <source>
        <dbReference type="ARBA" id="ARBA00023136"/>
    </source>
</evidence>
<dbReference type="SMART" id="SM00382">
    <property type="entry name" value="AAA"/>
    <property type="match status" value="1"/>
</dbReference>
<dbReference type="SUPFAM" id="SSF52540">
    <property type="entry name" value="P-loop containing nucleoside triphosphate hydrolases"/>
    <property type="match status" value="1"/>
</dbReference>
<evidence type="ECO:0000256" key="8">
    <source>
        <dbReference type="SAM" id="Phobius"/>
    </source>
</evidence>
<dbReference type="GO" id="GO:0005524">
    <property type="term" value="F:ATP binding"/>
    <property type="evidence" value="ECO:0007669"/>
    <property type="project" value="UniProtKB-KW"/>
</dbReference>
<feature type="transmembrane region" description="Helical" evidence="8">
    <location>
        <begin position="74"/>
        <end position="107"/>
    </location>
</feature>
<dbReference type="PANTHER" id="PTHR24221:SF397">
    <property type="entry name" value="ABC TRANSPORTER, ATP-BINDING TRANSMEMBRANE PROTEIN"/>
    <property type="match status" value="1"/>
</dbReference>
<organism evidence="11 12">
    <name type="scientific">Brevibacillus antibioticus</name>
    <dbReference type="NCBI Taxonomy" id="2570228"/>
    <lineage>
        <taxon>Bacteria</taxon>
        <taxon>Bacillati</taxon>
        <taxon>Bacillota</taxon>
        <taxon>Bacilli</taxon>
        <taxon>Bacillales</taxon>
        <taxon>Paenibacillaceae</taxon>
        <taxon>Brevibacillus</taxon>
    </lineage>
</organism>
<dbReference type="InterPro" id="IPR039421">
    <property type="entry name" value="Type_1_exporter"/>
</dbReference>
<dbReference type="InterPro" id="IPR036640">
    <property type="entry name" value="ABC1_TM_sf"/>
</dbReference>
<dbReference type="Pfam" id="PF00005">
    <property type="entry name" value="ABC_tran"/>
    <property type="match status" value="1"/>
</dbReference>
<dbReference type="GO" id="GO:0016887">
    <property type="term" value="F:ATP hydrolysis activity"/>
    <property type="evidence" value="ECO:0007669"/>
    <property type="project" value="InterPro"/>
</dbReference>
<keyword evidence="7 8" id="KW-0472">Membrane</keyword>
<feature type="domain" description="ABC transporter" evidence="9">
    <location>
        <begin position="355"/>
        <end position="593"/>
    </location>
</feature>
<feature type="domain" description="ABC transmembrane type-1" evidence="10">
    <location>
        <begin position="31"/>
        <end position="324"/>
    </location>
</feature>
<dbReference type="FunFam" id="1.20.1560.10:FF:000127">
    <property type="entry name" value="ABC transporter ATP-binding protein"/>
    <property type="match status" value="1"/>
</dbReference>
<keyword evidence="5 11" id="KW-0067">ATP-binding</keyword>
<dbReference type="EMBL" id="SZNK01000001">
    <property type="protein sequence ID" value="TKI54829.1"/>
    <property type="molecule type" value="Genomic_DNA"/>
</dbReference>
<dbReference type="PANTHER" id="PTHR24221">
    <property type="entry name" value="ATP-BINDING CASSETTE SUB-FAMILY B"/>
    <property type="match status" value="1"/>
</dbReference>
<keyword evidence="3 8" id="KW-0812">Transmembrane</keyword>
<dbReference type="Gene3D" id="3.40.50.300">
    <property type="entry name" value="P-loop containing nucleotide triphosphate hydrolases"/>
    <property type="match status" value="1"/>
</dbReference>
<keyword evidence="12" id="KW-1185">Reference proteome</keyword>
<feature type="transmembrane region" description="Helical" evidence="8">
    <location>
        <begin position="176"/>
        <end position="198"/>
    </location>
</feature>
<dbReference type="InterPro" id="IPR027417">
    <property type="entry name" value="P-loop_NTPase"/>
</dbReference>
<evidence type="ECO:0000256" key="6">
    <source>
        <dbReference type="ARBA" id="ARBA00022989"/>
    </source>
</evidence>
<evidence type="ECO:0000256" key="4">
    <source>
        <dbReference type="ARBA" id="ARBA00022741"/>
    </source>
</evidence>
<gene>
    <name evidence="11" type="ORF">E8L90_04880</name>
</gene>
<dbReference type="InterPro" id="IPR011527">
    <property type="entry name" value="ABC1_TM_dom"/>
</dbReference>
<dbReference type="GO" id="GO:0005886">
    <property type="term" value="C:plasma membrane"/>
    <property type="evidence" value="ECO:0007669"/>
    <property type="project" value="UniProtKB-SubCell"/>
</dbReference>
<dbReference type="Pfam" id="PF00664">
    <property type="entry name" value="ABC_membrane"/>
    <property type="match status" value="1"/>
</dbReference>
<dbReference type="InterPro" id="IPR003593">
    <property type="entry name" value="AAA+_ATPase"/>
</dbReference>
<proteinExistence type="predicted"/>
<comment type="subcellular location">
    <subcellularLocation>
        <location evidence="1">Cell membrane</location>
        <topology evidence="1">Multi-pass membrane protein</topology>
    </subcellularLocation>
</comment>
<reference evidence="11 12" key="1">
    <citation type="submission" date="2019-04" db="EMBL/GenBank/DDBJ databases">
        <title>Whole genome sequencing of Brevibacillus sp. TGS2-1.</title>
        <authorList>
            <person name="Choi A."/>
        </authorList>
    </citation>
    <scope>NUCLEOTIDE SEQUENCE [LARGE SCALE GENOMIC DNA]</scope>
    <source>
        <strain evidence="11 12">TGS2-1</strain>
    </source>
</reference>
<comment type="caution">
    <text evidence="11">The sequence shown here is derived from an EMBL/GenBank/DDBJ whole genome shotgun (WGS) entry which is preliminary data.</text>
</comment>
<dbReference type="Gene3D" id="1.20.1560.10">
    <property type="entry name" value="ABC transporter type 1, transmembrane domain"/>
    <property type="match status" value="1"/>
</dbReference>
<keyword evidence="2" id="KW-0813">Transport</keyword>
<evidence type="ECO:0000256" key="1">
    <source>
        <dbReference type="ARBA" id="ARBA00004651"/>
    </source>
</evidence>
<dbReference type="PROSITE" id="PS50929">
    <property type="entry name" value="ABC_TM1F"/>
    <property type="match status" value="1"/>
</dbReference>
<keyword evidence="6 8" id="KW-1133">Transmembrane helix</keyword>
<dbReference type="SUPFAM" id="SSF90123">
    <property type="entry name" value="ABC transporter transmembrane region"/>
    <property type="match status" value="1"/>
</dbReference>
<evidence type="ECO:0000259" key="10">
    <source>
        <dbReference type="PROSITE" id="PS50929"/>
    </source>
</evidence>